<dbReference type="InterPro" id="IPR036844">
    <property type="entry name" value="Hint_dom_sf"/>
</dbReference>
<dbReference type="GO" id="GO:0016020">
    <property type="term" value="C:membrane"/>
    <property type="evidence" value="ECO:0007669"/>
    <property type="project" value="UniProtKB-SubCell"/>
</dbReference>
<evidence type="ECO:0000256" key="6">
    <source>
        <dbReference type="ARBA" id="ARBA00023026"/>
    </source>
</evidence>
<dbReference type="SUPFAM" id="SSF51294">
    <property type="entry name" value="Hedgehog/intein (Hint) domain"/>
    <property type="match status" value="1"/>
</dbReference>
<dbReference type="InterPro" id="IPR018511">
    <property type="entry name" value="Hemolysin-typ_Ca-bd_CS"/>
</dbReference>
<dbReference type="RefSeq" id="WP_238323344.1">
    <property type="nucleotide sequence ID" value="NZ_AQQY01000001.1"/>
</dbReference>
<dbReference type="Pfam" id="PF13403">
    <property type="entry name" value="Hint_2"/>
    <property type="match status" value="1"/>
</dbReference>
<evidence type="ECO:0000256" key="1">
    <source>
        <dbReference type="ARBA" id="ARBA00004370"/>
    </source>
</evidence>
<dbReference type="PRINTS" id="PR01488">
    <property type="entry name" value="RTXTOXINA"/>
</dbReference>
<dbReference type="eggNOG" id="COG2931">
    <property type="taxonomic scope" value="Bacteria"/>
</dbReference>
<keyword evidence="3" id="KW-0964">Secreted</keyword>
<dbReference type="Pfam" id="PF00353">
    <property type="entry name" value="HemolysinCabind"/>
    <property type="match status" value="9"/>
</dbReference>
<dbReference type="InterPro" id="IPR050557">
    <property type="entry name" value="RTX_toxin/Mannuronan_C5-epim"/>
</dbReference>
<dbReference type="PANTHER" id="PTHR38340">
    <property type="entry name" value="S-LAYER PROTEIN"/>
    <property type="match status" value="1"/>
</dbReference>
<comment type="caution">
    <text evidence="10">The sequence shown here is derived from an EMBL/GenBank/DDBJ whole genome shotgun (WGS) entry which is preliminary data.</text>
</comment>
<keyword evidence="6" id="KW-0843">Virulence</keyword>
<dbReference type="PRINTS" id="PR00313">
    <property type="entry name" value="CABNDNGRPT"/>
</dbReference>
<evidence type="ECO:0000256" key="5">
    <source>
        <dbReference type="ARBA" id="ARBA00022737"/>
    </source>
</evidence>
<proteinExistence type="predicted"/>
<dbReference type="AlphaFoldDB" id="A0A058ZR51"/>
<evidence type="ECO:0000256" key="8">
    <source>
        <dbReference type="SAM" id="MobiDB-lite"/>
    </source>
</evidence>
<protein>
    <submittedName>
        <fullName evidence="10">Hemolysin-type calcium-binding repeat family protein</fullName>
    </submittedName>
</protein>
<feature type="region of interest" description="Disordered" evidence="8">
    <location>
        <begin position="308"/>
        <end position="331"/>
    </location>
</feature>
<feature type="domain" description="Hedgehog/Intein (Hint)" evidence="9">
    <location>
        <begin position="880"/>
        <end position="1026"/>
    </location>
</feature>
<dbReference type="SUPFAM" id="SSF51120">
    <property type="entry name" value="beta-Roll"/>
    <property type="match status" value="5"/>
</dbReference>
<organism evidence="10 11">
    <name type="scientific">Actibacterium atlanticum</name>
    <dbReference type="NCBI Taxonomy" id="1461693"/>
    <lineage>
        <taxon>Bacteria</taxon>
        <taxon>Pseudomonadati</taxon>
        <taxon>Pseudomonadota</taxon>
        <taxon>Alphaproteobacteria</taxon>
        <taxon>Rhodobacterales</taxon>
        <taxon>Roseobacteraceae</taxon>
        <taxon>Actibacterium</taxon>
    </lineage>
</organism>
<evidence type="ECO:0000313" key="10">
    <source>
        <dbReference type="EMBL" id="KCV83642.1"/>
    </source>
</evidence>
<dbReference type="InterPro" id="IPR006141">
    <property type="entry name" value="Intein_N"/>
</dbReference>
<dbReference type="PROSITE" id="PS50817">
    <property type="entry name" value="INTEIN_N_TER"/>
    <property type="match status" value="1"/>
</dbReference>
<evidence type="ECO:0000256" key="7">
    <source>
        <dbReference type="ARBA" id="ARBA00023136"/>
    </source>
</evidence>
<keyword evidence="7" id="KW-0472">Membrane</keyword>
<evidence type="ECO:0000256" key="2">
    <source>
        <dbReference type="ARBA" id="ARBA00004613"/>
    </source>
</evidence>
<dbReference type="GO" id="GO:0005576">
    <property type="term" value="C:extracellular region"/>
    <property type="evidence" value="ECO:0007669"/>
    <property type="project" value="UniProtKB-SubCell"/>
</dbReference>
<dbReference type="InterPro" id="IPR011049">
    <property type="entry name" value="Serralysin-like_metalloprot_C"/>
</dbReference>
<dbReference type="InterPro" id="IPR001343">
    <property type="entry name" value="Hemolysn_Ca-bd"/>
</dbReference>
<evidence type="ECO:0000256" key="4">
    <source>
        <dbReference type="ARBA" id="ARBA00022656"/>
    </source>
</evidence>
<dbReference type="GO" id="GO:0005509">
    <property type="term" value="F:calcium ion binding"/>
    <property type="evidence" value="ECO:0007669"/>
    <property type="project" value="InterPro"/>
</dbReference>
<evidence type="ECO:0000256" key="3">
    <source>
        <dbReference type="ARBA" id="ARBA00022525"/>
    </source>
</evidence>
<dbReference type="InterPro" id="IPR003995">
    <property type="entry name" value="RTX_toxin_determinant-A"/>
</dbReference>
<sequence length="1073" mass="112267">MADVLLDFEDLSAGDFVNNQYAADGVTISSTSWHAPMIFDTANPTGGDGDLATGNLGNVLILSEDNDSSDPDDNAGGGTFVFTFDEPSTVNSITILDIEENGYVKLYDENDNYLGKVYLPDTGNNGQAEVTIDYDNVARMEITICGSGAIDNISFTTPEPELDGVVDGTAGDDLIDVAYTGDPEGDMIDNGDAILPGEVGDDDIVDALGGDDTIIAGEGNDEVYAGSGADTIEGNDGDDIIYGDSNYGGAGAGSATREVLEWDKAPNFGDNNDASGFTQNTGSVDVTFSIITETGSAVSQFETDAQNVSGIDADGNPVNDNSSFYSETKGDGNDGDYALDFSDPVENVSFRVNDIDGDGVVTIKAYDENNNPIEVTLTGGSRLTMSDTDGVAGDDTATSQGGYESDTSAKYSMLVEIAGPVARIEILHEQDGHDNSGINVTDVYFDVPVVDDGADGNDLIYGGAGNDIIFGEGGDDEIYGGEGNDTIDGGSGNDYIQGNKEADIIHGGDDDDTIYGQGGDDELYGDDGNDTIIGGIDNDYIEGGDGNDTIDGFSGDDEIYGGEGDDNIIGGGGDDSLFGEGGDDTIAGGNNVDYIDGGDGDDYITAGSRDDTVLGGDGNDEVYGEQGNDYIDTSAPLSSNPLPDLGYPGLFPADADPDNDKDFVDGGDGSDTIITGDDDDIIIGGKGDDIIDGGFDQDDIDGGEGDDYIVGGEGSDTIDGGAGNDTIYGGLDPIFPDSLNIPDDVDLVPNNGKDVINGGEGNDTIFGQDDDDIIYGDEGNDTIDGGIDDDTIFGGTGKDTIIGGEGEDTLSGGDDQDTFLGGNGGDYVDGGSGGVDYDTLDLTGSDVDFITYTSADKEDGIVTFNDGTTMEFEEIENVIPCFTPGARIATPKGERLVEELREGDKIITRDNGIQEIRWLGAKRMDSTDLAVAQHLKPVLIRAGALGQGLPLHDMIVSPNHRVLVANETTSLYFEEHEVLVAAKHLVGKPGIERLDVAGLTYIHFMFDQHQVVLSDGAWTESFQPGDYTLKGMGNAQRSEIFELFPELTTTEGLQDYHAARKTLKKHEASLLNL</sequence>
<accession>A0A058ZR51</accession>
<keyword evidence="5" id="KW-0677">Repeat</keyword>
<evidence type="ECO:0000259" key="9">
    <source>
        <dbReference type="Pfam" id="PF13403"/>
    </source>
</evidence>
<keyword evidence="4" id="KW-0800">Toxin</keyword>
<dbReference type="eggNOG" id="COG4932">
    <property type="taxonomic scope" value="Bacteria"/>
</dbReference>
<dbReference type="Proteomes" id="UP000024836">
    <property type="component" value="Unassembled WGS sequence"/>
</dbReference>
<reference evidence="10 11" key="1">
    <citation type="submission" date="2013-04" db="EMBL/GenBank/DDBJ databases">
        <title>Shimia sp. 22II-S11-Z10 Genome Sequencing.</title>
        <authorList>
            <person name="Lai Q."/>
            <person name="Li G."/>
            <person name="Shao Z."/>
        </authorList>
    </citation>
    <scope>NUCLEOTIDE SEQUENCE [LARGE SCALE GENOMIC DNA]</scope>
    <source>
        <strain evidence="11">22II-S11-Z10</strain>
    </source>
</reference>
<dbReference type="EMBL" id="AQQY01000001">
    <property type="protein sequence ID" value="KCV83642.1"/>
    <property type="molecule type" value="Genomic_DNA"/>
</dbReference>
<dbReference type="Gene3D" id="2.170.16.10">
    <property type="entry name" value="Hedgehog/Intein (Hint) domain"/>
    <property type="match status" value="1"/>
</dbReference>
<evidence type="ECO:0000313" key="11">
    <source>
        <dbReference type="Proteomes" id="UP000024836"/>
    </source>
</evidence>
<dbReference type="GO" id="GO:0016539">
    <property type="term" value="P:intein-mediated protein splicing"/>
    <property type="evidence" value="ECO:0007669"/>
    <property type="project" value="InterPro"/>
</dbReference>
<dbReference type="InterPro" id="IPR028992">
    <property type="entry name" value="Hedgehog/Intein_dom"/>
</dbReference>
<dbReference type="PROSITE" id="PS00330">
    <property type="entry name" value="HEMOLYSIN_CALCIUM"/>
    <property type="match status" value="9"/>
</dbReference>
<dbReference type="STRING" id="1461693.ATO10_02740"/>
<dbReference type="Gene3D" id="2.150.10.10">
    <property type="entry name" value="Serralysin-like metalloprotease, C-terminal"/>
    <property type="match status" value="6"/>
</dbReference>
<comment type="subcellular location">
    <subcellularLocation>
        <location evidence="1">Membrane</location>
    </subcellularLocation>
    <subcellularLocation>
        <location evidence="2">Secreted</location>
    </subcellularLocation>
</comment>
<name>A0A058ZR51_9RHOB</name>
<gene>
    <name evidence="10" type="ORF">ATO10_02740</name>
</gene>
<dbReference type="PATRIC" id="fig|1461693.3.peg.568"/>
<dbReference type="GO" id="GO:0090729">
    <property type="term" value="F:toxin activity"/>
    <property type="evidence" value="ECO:0007669"/>
    <property type="project" value="UniProtKB-KW"/>
</dbReference>
<dbReference type="PANTHER" id="PTHR38340:SF1">
    <property type="entry name" value="S-LAYER PROTEIN"/>
    <property type="match status" value="1"/>
</dbReference>
<keyword evidence="11" id="KW-1185">Reference proteome</keyword>